<name>A0A1H7ZKL4_9BACT</name>
<accession>A0A1H7ZKL4</accession>
<dbReference type="STRING" id="43775.SAMN04489760_12444"/>
<dbReference type="Proteomes" id="UP000198744">
    <property type="component" value="Unassembled WGS sequence"/>
</dbReference>
<dbReference type="InterPro" id="IPR054008">
    <property type="entry name" value="Csm6_6H"/>
</dbReference>
<dbReference type="Pfam" id="PF22205">
    <property type="entry name" value="Csm6_6H"/>
    <property type="match status" value="1"/>
</dbReference>
<evidence type="ECO:0000259" key="1">
    <source>
        <dbReference type="Pfam" id="PF22205"/>
    </source>
</evidence>
<dbReference type="RefSeq" id="WP_093884268.1">
    <property type="nucleotide sequence ID" value="NZ_FOBS01000024.1"/>
</dbReference>
<dbReference type="AlphaFoldDB" id="A0A1H7ZKL4"/>
<dbReference type="Pfam" id="PF09670">
    <property type="entry name" value="Cas_Cas02710"/>
    <property type="match status" value="1"/>
</dbReference>
<dbReference type="OrthoDB" id="793940at2"/>
<proteinExistence type="predicted"/>
<feature type="domain" description="Csm6 6H" evidence="1">
    <location>
        <begin position="147"/>
        <end position="242"/>
    </location>
</feature>
<dbReference type="EMBL" id="FOBS01000024">
    <property type="protein sequence ID" value="SEM58781.1"/>
    <property type="molecule type" value="Genomic_DNA"/>
</dbReference>
<evidence type="ECO:0000313" key="3">
    <source>
        <dbReference type="Proteomes" id="UP000198744"/>
    </source>
</evidence>
<keyword evidence="3" id="KW-1185">Reference proteome</keyword>
<dbReference type="CDD" id="cd09747">
    <property type="entry name" value="Csx1_III-U"/>
    <property type="match status" value="1"/>
</dbReference>
<sequence>MARLMIMSIGGSPEPLRKSIAEHQPERIIFFASQDSILKAGEVLDRINLKPKIESELSEDPNSLFECYKTARLCVRRAMRSGYSDDEIMIDYTGGTKVMTAALILATVGYPFQFNYVGGDARTKAGLGIVENGHERMFSDMNPWSVFAEEERRQVIILFNRCRFSAVIEIISMASTRDLPVEIADYFNFVKYLAEGFLYWEQFNHKMAATSLTTGIQNLENYLRVHRDSQYNQFTDDLRQCHERLKNILSMTKGLNKFHPVLIDDLLNNARRRISEGRYDDAAARVYRALELYGQIIFQESAGCSNSNVPKDKIPETIREEFVRKYADPVDGIIKLPLQATFNFLQKTGHEAGERFFQNISEIKKIQGSRNESILAHGIKPVTEHAIGKILQVVSDFTGFKAIFDFPRLP</sequence>
<protein>
    <submittedName>
        <fullName evidence="2">CRISPR-associated protein, TIGR02710 family</fullName>
    </submittedName>
</protein>
<evidence type="ECO:0000313" key="2">
    <source>
        <dbReference type="EMBL" id="SEM58781.1"/>
    </source>
</evidence>
<dbReference type="NCBIfam" id="TIGR02710">
    <property type="entry name" value="TIGR02710 family CRISPR-associated CARF protein"/>
    <property type="match status" value="1"/>
</dbReference>
<dbReference type="InterPro" id="IPR014082">
    <property type="entry name" value="CRISPR-assoc_prot_Cas02710"/>
</dbReference>
<organism evidence="2 3">
    <name type="scientific">Syntrophus gentianae</name>
    <dbReference type="NCBI Taxonomy" id="43775"/>
    <lineage>
        <taxon>Bacteria</taxon>
        <taxon>Pseudomonadati</taxon>
        <taxon>Thermodesulfobacteriota</taxon>
        <taxon>Syntrophia</taxon>
        <taxon>Syntrophales</taxon>
        <taxon>Syntrophaceae</taxon>
        <taxon>Syntrophus</taxon>
    </lineage>
</organism>
<reference evidence="2 3" key="1">
    <citation type="submission" date="2016-10" db="EMBL/GenBank/DDBJ databases">
        <authorList>
            <person name="de Groot N.N."/>
        </authorList>
    </citation>
    <scope>NUCLEOTIDE SEQUENCE [LARGE SCALE GENOMIC DNA]</scope>
    <source>
        <strain evidence="2 3">DSM 8423</strain>
    </source>
</reference>
<gene>
    <name evidence="2" type="ORF">SAMN04489760_12444</name>
</gene>